<comment type="catalytic activity">
    <reaction evidence="1">
        <text>Hydrolysis of terminal, non-reducing alpha-D-galactose residues in alpha-D-galactosides, including galactose oligosaccharides, galactomannans and galactolipids.</text>
        <dbReference type="EC" id="3.2.1.22"/>
    </reaction>
</comment>
<dbReference type="InterPro" id="IPR006626">
    <property type="entry name" value="PbH1"/>
</dbReference>
<dbReference type="KEGG" id="copr:Cop2CBH44_23360"/>
<dbReference type="EMBL" id="AP023322">
    <property type="protein sequence ID" value="BCI63983.1"/>
    <property type="molecule type" value="Genomic_DNA"/>
</dbReference>
<dbReference type="GO" id="GO:0004557">
    <property type="term" value="F:alpha-galactosidase activity"/>
    <property type="evidence" value="ECO:0007669"/>
    <property type="project" value="UniProtKB-EC"/>
</dbReference>
<proteinExistence type="predicted"/>
<evidence type="ECO:0000313" key="10">
    <source>
        <dbReference type="Proteomes" id="UP000594042"/>
    </source>
</evidence>
<organism evidence="9 10">
    <name type="scientific">Coprobacter secundus subsp. similis</name>
    <dbReference type="NCBI Taxonomy" id="2751153"/>
    <lineage>
        <taxon>Bacteria</taxon>
        <taxon>Pseudomonadati</taxon>
        <taxon>Bacteroidota</taxon>
        <taxon>Bacteroidia</taxon>
        <taxon>Bacteroidales</taxon>
        <taxon>Barnesiellaceae</taxon>
        <taxon>Coprobacter</taxon>
    </lineage>
</organism>
<dbReference type="InterPro" id="IPR056441">
    <property type="entry name" value="Beta-barrel_GLAA-B_II"/>
</dbReference>
<sequence length="581" mass="65948">MKNMKFIALFLILMIPWGTMAGKRQINMADLGVTPQTPDCTPAIVKCLQECKDDKNVTILFEKGTYHFFPDFGKDKYCFVSNNDEGLKRTIFLLEQVQNMTIDGQGANFIFHGFSNPFVIYDSKNVTFKNFSIDYVRPFHSEAIIIQNNSDGIDVMIPESFPYRINNGTLVFTDGKSKEERQTTVSREIVYPYGSLLEFDTNKRETAFMARDYYLGNTPLVAKDLGNRKVRLFLKDLKGTVGNTLVFASANRNYPGFTVSDSENLRFENITIFHSGGMGIVGQRTHSVIVESCKVTPSNGRMISCTADATHFSNCTGKIELSHCIFENQMDDATNIHGIYVQIARQVAPDEVFVQLKHTQQLGFDFLQKGVPVEFVQGLSLITKGNAIVLEAERINKDFTRVKLSEPLPEGIKVGDAIGELRKFPVIHIHDNYIGKNRARGMLLNCRGKTIVENNIFHSPGAAILFEGDANFWFEQGGVNDCTIRNNVFDNCLFGVWGEAIIDVQAGIKEQRDVSRYNKNIKVYNNTFRVFDDVYLLHAYGVENMEWKNNKRVMTNDYPSVRQRDSLYKIEYCDDIKISEP</sequence>
<dbReference type="Pfam" id="PF23764">
    <property type="entry name" value="Beta-barrel_GLAA-B_II"/>
    <property type="match status" value="1"/>
</dbReference>
<dbReference type="SUPFAM" id="SSF51126">
    <property type="entry name" value="Pectin lyase-like"/>
    <property type="match status" value="1"/>
</dbReference>
<dbReference type="Gene3D" id="2.160.20.10">
    <property type="entry name" value="Single-stranded right-handed beta-helix, Pectin lyase-like"/>
    <property type="match status" value="3"/>
</dbReference>
<keyword evidence="10" id="KW-1185">Reference proteome</keyword>
<dbReference type="RefSeq" id="WP_200754873.1">
    <property type="nucleotide sequence ID" value="NZ_AP023322.1"/>
</dbReference>
<dbReference type="Pfam" id="PF23763">
    <property type="entry name" value="Beta-barrel_GLAA-B_I"/>
    <property type="match status" value="1"/>
</dbReference>
<evidence type="ECO:0000259" key="7">
    <source>
        <dbReference type="Pfam" id="PF23763"/>
    </source>
</evidence>
<gene>
    <name evidence="9" type="primary">glaB_3</name>
    <name evidence="9" type="ORF">Cop2CBH44_23360</name>
</gene>
<keyword evidence="5" id="KW-0378">Hydrolase</keyword>
<evidence type="ECO:0000259" key="8">
    <source>
        <dbReference type="Pfam" id="PF23764"/>
    </source>
</evidence>
<keyword evidence="4" id="KW-0677">Repeat</keyword>
<evidence type="ECO:0000256" key="4">
    <source>
        <dbReference type="ARBA" id="ARBA00022737"/>
    </source>
</evidence>
<protein>
    <submittedName>
        <fullName evidence="9">Alpha-1,3-galactosidase B</fullName>
    </submittedName>
</protein>
<reference evidence="10" key="1">
    <citation type="submission" date="2020-07" db="EMBL/GenBank/DDBJ databases">
        <title>Complete genome sequencing of Coprobacter sp. strain 2CBH44.</title>
        <authorList>
            <person name="Sakamoto M."/>
            <person name="Murakami T."/>
            <person name="Mori H."/>
        </authorList>
    </citation>
    <scope>NUCLEOTIDE SEQUENCE [LARGE SCALE GENOMIC DNA]</scope>
    <source>
        <strain evidence="10">2CBH44</strain>
    </source>
</reference>
<dbReference type="InterPro" id="IPR012334">
    <property type="entry name" value="Pectin_lyas_fold"/>
</dbReference>
<accession>A0A7G1HY71</accession>
<dbReference type="InterPro" id="IPR011050">
    <property type="entry name" value="Pectin_lyase_fold/virulence"/>
</dbReference>
<feature type="domain" description="GLAA-B beta-barrel" evidence="8">
    <location>
        <begin position="352"/>
        <end position="418"/>
    </location>
</feature>
<name>A0A7G1HY71_9BACT</name>
<evidence type="ECO:0000256" key="6">
    <source>
        <dbReference type="ARBA" id="ARBA00023295"/>
    </source>
</evidence>
<keyword evidence="3" id="KW-0732">Signal</keyword>
<dbReference type="Proteomes" id="UP000594042">
    <property type="component" value="Chromosome"/>
</dbReference>
<dbReference type="SMART" id="SM00710">
    <property type="entry name" value="PbH1"/>
    <property type="match status" value="6"/>
</dbReference>
<feature type="domain" description="GLAA-B beta-barrel" evidence="7">
    <location>
        <begin position="141"/>
        <end position="234"/>
    </location>
</feature>
<evidence type="ECO:0000256" key="3">
    <source>
        <dbReference type="ARBA" id="ARBA00022729"/>
    </source>
</evidence>
<evidence type="ECO:0000256" key="5">
    <source>
        <dbReference type="ARBA" id="ARBA00022801"/>
    </source>
</evidence>
<evidence type="ECO:0000256" key="2">
    <source>
        <dbReference type="ARBA" id="ARBA00001271"/>
    </source>
</evidence>
<keyword evidence="6" id="KW-0326">Glycosidase</keyword>
<comment type="catalytic activity">
    <reaction evidence="2">
        <text>Hydrolysis of terminal, non-reducing branched (1-&gt;3)-alpha-D-galactosidic residues, producing free D-galactose.</text>
        <dbReference type="EC" id="3.2.1.n1"/>
    </reaction>
</comment>
<evidence type="ECO:0000256" key="1">
    <source>
        <dbReference type="ARBA" id="ARBA00001255"/>
    </source>
</evidence>
<dbReference type="InterPro" id="IPR057275">
    <property type="entry name" value="Beta-barrel_GLAA-B_I"/>
</dbReference>
<evidence type="ECO:0000313" key="9">
    <source>
        <dbReference type="EMBL" id="BCI63983.1"/>
    </source>
</evidence>
<dbReference type="AlphaFoldDB" id="A0A7G1HY71"/>